<keyword evidence="3" id="KW-1185">Reference proteome</keyword>
<dbReference type="EMBL" id="JAZGSY010000074">
    <property type="protein sequence ID" value="KAL1841468.1"/>
    <property type="molecule type" value="Genomic_DNA"/>
</dbReference>
<evidence type="ECO:0008006" key="4">
    <source>
        <dbReference type="Google" id="ProtNLM"/>
    </source>
</evidence>
<evidence type="ECO:0000313" key="3">
    <source>
        <dbReference type="Proteomes" id="UP001583172"/>
    </source>
</evidence>
<feature type="compositionally biased region" description="Polar residues" evidence="1">
    <location>
        <begin position="1"/>
        <end position="20"/>
    </location>
</feature>
<dbReference type="InterPro" id="IPR032675">
    <property type="entry name" value="LRR_dom_sf"/>
</dbReference>
<name>A0ABR3VIF7_HUMIN</name>
<evidence type="ECO:0000256" key="1">
    <source>
        <dbReference type="SAM" id="MobiDB-lite"/>
    </source>
</evidence>
<comment type="caution">
    <text evidence="2">The sequence shown here is derived from an EMBL/GenBank/DDBJ whole genome shotgun (WGS) entry which is preliminary data.</text>
</comment>
<gene>
    <name evidence="2" type="ORF">VTJ49DRAFT_7023</name>
</gene>
<feature type="region of interest" description="Disordered" evidence="1">
    <location>
        <begin position="80"/>
        <end position="100"/>
    </location>
</feature>
<dbReference type="Proteomes" id="UP001583172">
    <property type="component" value="Unassembled WGS sequence"/>
</dbReference>
<organism evidence="2 3">
    <name type="scientific">Humicola insolens</name>
    <name type="common">Soft-rot fungus</name>
    <dbReference type="NCBI Taxonomy" id="85995"/>
    <lineage>
        <taxon>Eukaryota</taxon>
        <taxon>Fungi</taxon>
        <taxon>Dikarya</taxon>
        <taxon>Ascomycota</taxon>
        <taxon>Pezizomycotina</taxon>
        <taxon>Sordariomycetes</taxon>
        <taxon>Sordariomycetidae</taxon>
        <taxon>Sordariales</taxon>
        <taxon>Chaetomiaceae</taxon>
        <taxon>Mycothermus</taxon>
    </lineage>
</organism>
<sequence>MENASKNTNRNGLSPSTPKSAISIRRCPQHVKDAGDNSSEFSDDGSPLLHKSRQVSKVQPTPEQPQDPQHLVALEMASVGNSSPWTPEFASTPKHPSMPQRQAASQGISISNIPMIQIQRSRRNLLLALPPNTWQMILGLVSQDGEDLASLDRLSRTCRALADIVRPVLYRTIIDNVEVKHHEAIYAARKKARHMRHGEICGVRTTADGHGIITKYSMRLYQALHKNILLASTVDAMSLRPAYRHDQPWDMEQEAGHHWWMSYLHYLDRRFQLDLFVPGSGRQTPGEPAIMLSIALLAPNLTRLDLTADSTWGPTEYLLRRAPMALSTGPLSVDLSQVGPLLYMVPNVEELVMVSPKGEWDEKCRPKLLKLHTLSLIHSFVTYKGLIMLVQTCPNLVAFSARNNAIKLPWDDPTCPADSILRALRSIPGKLKNLSIVPYQPQRDFRPPILPHPTRQAITSIPRFTDLRSLSLDCRLLNYPQHSEIGALSQTLHQVHSLQELHLHYPWEITDTAFAGFVIHATKPCPYQGPHRGRRVGWWPFLRLVEAVIGVEEFSPGYVFGTGMGMVTRMMTPGQGVLEAANAAAGKEHEIVDSPFVAGSEFAQEKKERWEPLGRVLRMPRCPLHYLSTILTNPATSPTVTATSEIYAEETYLNYEASTTFGTEAKSYQNLVSANSPEGTKRPSR</sequence>
<dbReference type="SUPFAM" id="SSF52047">
    <property type="entry name" value="RNI-like"/>
    <property type="match status" value="1"/>
</dbReference>
<proteinExistence type="predicted"/>
<evidence type="ECO:0000313" key="2">
    <source>
        <dbReference type="EMBL" id="KAL1841468.1"/>
    </source>
</evidence>
<reference evidence="2 3" key="1">
    <citation type="journal article" date="2024" name="Commun. Biol.">
        <title>Comparative genomic analysis of thermophilic fungi reveals convergent evolutionary adaptations and gene losses.</title>
        <authorList>
            <person name="Steindorff A.S."/>
            <person name="Aguilar-Pontes M.V."/>
            <person name="Robinson A.J."/>
            <person name="Andreopoulos B."/>
            <person name="LaButti K."/>
            <person name="Kuo A."/>
            <person name="Mondo S."/>
            <person name="Riley R."/>
            <person name="Otillar R."/>
            <person name="Haridas S."/>
            <person name="Lipzen A."/>
            <person name="Grimwood J."/>
            <person name="Schmutz J."/>
            <person name="Clum A."/>
            <person name="Reid I.D."/>
            <person name="Moisan M.C."/>
            <person name="Butler G."/>
            <person name="Nguyen T.T.M."/>
            <person name="Dewar K."/>
            <person name="Conant G."/>
            <person name="Drula E."/>
            <person name="Henrissat B."/>
            <person name="Hansel C."/>
            <person name="Singer S."/>
            <person name="Hutchinson M.I."/>
            <person name="de Vries R.P."/>
            <person name="Natvig D.O."/>
            <person name="Powell A.J."/>
            <person name="Tsang A."/>
            <person name="Grigoriev I.V."/>
        </authorList>
    </citation>
    <scope>NUCLEOTIDE SEQUENCE [LARGE SCALE GENOMIC DNA]</scope>
    <source>
        <strain evidence="2 3">CBS 620.91</strain>
    </source>
</reference>
<protein>
    <recommendedName>
        <fullName evidence="4">F-box domain-containing protein</fullName>
    </recommendedName>
</protein>
<dbReference type="Gene3D" id="3.80.10.10">
    <property type="entry name" value="Ribonuclease Inhibitor"/>
    <property type="match status" value="1"/>
</dbReference>
<feature type="compositionally biased region" description="Polar residues" evidence="1">
    <location>
        <begin position="55"/>
        <end position="67"/>
    </location>
</feature>
<accession>A0ABR3VIF7</accession>
<feature type="region of interest" description="Disordered" evidence="1">
    <location>
        <begin position="1"/>
        <end position="67"/>
    </location>
</feature>